<name>A0A7D4UFW9_9SPHI</name>
<gene>
    <name evidence="3" type="ORF">HQ865_21690</name>
</gene>
<evidence type="ECO:0000313" key="4">
    <source>
        <dbReference type="Proteomes" id="UP000505355"/>
    </source>
</evidence>
<evidence type="ECO:0000256" key="1">
    <source>
        <dbReference type="SAM" id="Phobius"/>
    </source>
</evidence>
<dbReference type="InterPro" id="IPR058058">
    <property type="entry name" value="CBU_0592-like"/>
</dbReference>
<keyword evidence="4" id="KW-1185">Reference proteome</keyword>
<dbReference type="NCBIfam" id="NF047864">
    <property type="entry name" value="CBU_0592_membra"/>
    <property type="match status" value="1"/>
</dbReference>
<sequence>MNMKLSDIIASVGVTILLVGFFLNLTKRIESDGKLYASLNFIGAGMCGVSSYMISFYPFVLLEGVWCLVALFSLLKVSRGTSVK</sequence>
<protein>
    <recommendedName>
        <fullName evidence="2">CBU-0592-like domain-containing protein</fullName>
    </recommendedName>
</protein>
<dbReference type="EMBL" id="CP054139">
    <property type="protein sequence ID" value="QKJ33239.1"/>
    <property type="molecule type" value="Genomic_DNA"/>
</dbReference>
<evidence type="ECO:0000313" key="3">
    <source>
        <dbReference type="EMBL" id="QKJ33239.1"/>
    </source>
</evidence>
<feature type="transmembrane region" description="Helical" evidence="1">
    <location>
        <begin position="60"/>
        <end position="78"/>
    </location>
</feature>
<proteinExistence type="predicted"/>
<evidence type="ECO:0000259" key="2">
    <source>
        <dbReference type="Pfam" id="PF26604"/>
    </source>
</evidence>
<dbReference type="KEGG" id="mmab:HQ865_21690"/>
<dbReference type="Pfam" id="PF26604">
    <property type="entry name" value="CBU_0592"/>
    <property type="match status" value="1"/>
</dbReference>
<keyword evidence="1" id="KW-0472">Membrane</keyword>
<keyword evidence="1" id="KW-0812">Transmembrane</keyword>
<dbReference type="Proteomes" id="UP000505355">
    <property type="component" value="Chromosome"/>
</dbReference>
<feature type="domain" description="CBU-0592-like" evidence="2">
    <location>
        <begin position="7"/>
        <end position="79"/>
    </location>
</feature>
<keyword evidence="1" id="KW-1133">Transmembrane helix</keyword>
<organism evidence="3 4">
    <name type="scientific">Mucilaginibacter mali</name>
    <dbReference type="NCBI Taxonomy" id="2740462"/>
    <lineage>
        <taxon>Bacteria</taxon>
        <taxon>Pseudomonadati</taxon>
        <taxon>Bacteroidota</taxon>
        <taxon>Sphingobacteriia</taxon>
        <taxon>Sphingobacteriales</taxon>
        <taxon>Sphingobacteriaceae</taxon>
        <taxon>Mucilaginibacter</taxon>
    </lineage>
</organism>
<accession>A0A7D4UFW9</accession>
<feature type="transmembrane region" description="Helical" evidence="1">
    <location>
        <begin position="6"/>
        <end position="23"/>
    </location>
</feature>
<reference evidence="3 4" key="1">
    <citation type="submission" date="2020-05" db="EMBL/GenBank/DDBJ databases">
        <title>Mucilaginibacter mali sp. nov.</title>
        <authorList>
            <person name="Kim H.S."/>
            <person name="Lee K.C."/>
            <person name="Suh M.K."/>
            <person name="Kim J.-S."/>
            <person name="Han K.-I."/>
            <person name="Eom M.K."/>
            <person name="Shin Y.K."/>
            <person name="Lee J.-S."/>
        </authorList>
    </citation>
    <scope>NUCLEOTIDE SEQUENCE [LARGE SCALE GENOMIC DNA]</scope>
    <source>
        <strain evidence="3 4">G2-14</strain>
    </source>
</reference>
<dbReference type="AlphaFoldDB" id="A0A7D4UFW9"/>